<keyword evidence="1" id="KW-0472">Membrane</keyword>
<evidence type="ECO:0000313" key="3">
    <source>
        <dbReference type="Proteomes" id="UP000009168"/>
    </source>
</evidence>
<evidence type="ECO:0000313" key="2">
    <source>
        <dbReference type="EMBL" id="EAS07744.4"/>
    </source>
</evidence>
<dbReference type="GeneID" id="7835354"/>
<feature type="transmembrane region" description="Helical" evidence="1">
    <location>
        <begin position="30"/>
        <end position="52"/>
    </location>
</feature>
<keyword evidence="1 2" id="KW-0812">Transmembrane</keyword>
<gene>
    <name evidence="2" type="ORF">TTHERM_00497980</name>
</gene>
<protein>
    <submittedName>
        <fullName evidence="2">Transmembrane protein, putative</fullName>
    </submittedName>
</protein>
<sequence length="747" mass="86850">MVSEYIKYLDVFSQSFQFNSGSIKGRKRTYIGVFLTFLIMGVSIYYFFYLLLRYLQNQIDPKFRTQNFIKNDLIQIPLSNNLIAFQFIQSIDGKTIDEIQAQTNKTYIVTLAKFIYSDSNHVYTKDLNVIPCNSTQLQGFRCIDTSVIPSNYTLMLDSNNHAQSQIAISAYRCQDKDWKKKFIPDNCASSEDINKFIGNLANLVNVKLLTQQYNTTSKQMEKNFKIFRILMSKSQTMFTEFKAQNQITTIKDGFVIQSETQFSSPISYIATTQALDSQAILQQQGVTYFSQFFLNVEETVFITEIQFPTFPEILALCNSTISLLMCLGFLGRQMAQKLIRQELFLYNLQNLYLGTYDQILKMHKFTQPSNYTKINKNLTYSCELLENSVPIFVPNFNTKKSNQLNQLSDTEYQKVQDDIVLERDQAAEIQTSIATPDQSIKPDYMCIDQSELKEQKNEASFLDDSRNTHCNMKSIEMHKNRKQFFKSEELKANKTILAKNQKFRLSEINLNFDNKQILNINQKQMSYGDLNNQNIEKRSFSAQVNSKNYLEKKNMSSQYILSPLSSFKDPLKSNKQNNYFKKNDRVSTKQNQTNQKQAEKIQILSVQSQVNENHNLVNQNISQNNLEQKFKALNSQALQKKIEGILFNKCGIFRKQKCKQDNTIDQQTYLSIENQVNRSLDFCQIYQEISMCKKAIMMILSQDQFAALKLVGCQNKFSQAISNQQQGIINQLKQISYNLFIYFYFPN</sequence>
<name>I7M4N7_TETTS</name>
<keyword evidence="1" id="KW-1133">Transmembrane helix</keyword>
<dbReference type="KEGG" id="tet:TTHERM_00497980"/>
<reference evidence="3" key="1">
    <citation type="journal article" date="2006" name="PLoS Biol.">
        <title>Macronuclear genome sequence of the ciliate Tetrahymena thermophila, a model eukaryote.</title>
        <authorList>
            <person name="Eisen J.A."/>
            <person name="Coyne R.S."/>
            <person name="Wu M."/>
            <person name="Wu D."/>
            <person name="Thiagarajan M."/>
            <person name="Wortman J.R."/>
            <person name="Badger J.H."/>
            <person name="Ren Q."/>
            <person name="Amedeo P."/>
            <person name="Jones K.M."/>
            <person name="Tallon L.J."/>
            <person name="Delcher A.L."/>
            <person name="Salzberg S.L."/>
            <person name="Silva J.C."/>
            <person name="Haas B.J."/>
            <person name="Majoros W.H."/>
            <person name="Farzad M."/>
            <person name="Carlton J.M."/>
            <person name="Smith R.K. Jr."/>
            <person name="Garg J."/>
            <person name="Pearlman R.E."/>
            <person name="Karrer K.M."/>
            <person name="Sun L."/>
            <person name="Manning G."/>
            <person name="Elde N.C."/>
            <person name="Turkewitz A.P."/>
            <person name="Asai D.J."/>
            <person name="Wilkes D.E."/>
            <person name="Wang Y."/>
            <person name="Cai H."/>
            <person name="Collins K."/>
            <person name="Stewart B.A."/>
            <person name="Lee S.R."/>
            <person name="Wilamowska K."/>
            <person name="Weinberg Z."/>
            <person name="Ruzzo W.L."/>
            <person name="Wloga D."/>
            <person name="Gaertig J."/>
            <person name="Frankel J."/>
            <person name="Tsao C.-C."/>
            <person name="Gorovsky M.A."/>
            <person name="Keeling P.J."/>
            <person name="Waller R.F."/>
            <person name="Patron N.J."/>
            <person name="Cherry J.M."/>
            <person name="Stover N.A."/>
            <person name="Krieger C.J."/>
            <person name="del Toro C."/>
            <person name="Ryder H.F."/>
            <person name="Williamson S.C."/>
            <person name="Barbeau R.A."/>
            <person name="Hamilton E.P."/>
            <person name="Orias E."/>
        </authorList>
    </citation>
    <scope>NUCLEOTIDE SEQUENCE [LARGE SCALE GENOMIC DNA]</scope>
    <source>
        <strain evidence="3">SB210</strain>
    </source>
</reference>
<accession>I7M4N7</accession>
<organism evidence="2 3">
    <name type="scientific">Tetrahymena thermophila (strain SB210)</name>
    <dbReference type="NCBI Taxonomy" id="312017"/>
    <lineage>
        <taxon>Eukaryota</taxon>
        <taxon>Sar</taxon>
        <taxon>Alveolata</taxon>
        <taxon>Ciliophora</taxon>
        <taxon>Intramacronucleata</taxon>
        <taxon>Oligohymenophorea</taxon>
        <taxon>Hymenostomatida</taxon>
        <taxon>Tetrahymenina</taxon>
        <taxon>Tetrahymenidae</taxon>
        <taxon>Tetrahymena</taxon>
    </lineage>
</organism>
<keyword evidence="3" id="KW-1185">Reference proteome</keyword>
<proteinExistence type="predicted"/>
<evidence type="ECO:0000256" key="1">
    <source>
        <dbReference type="SAM" id="Phobius"/>
    </source>
</evidence>
<dbReference type="InParanoid" id="I7M4N7"/>
<dbReference type="Proteomes" id="UP000009168">
    <property type="component" value="Unassembled WGS sequence"/>
</dbReference>
<dbReference type="AlphaFoldDB" id="I7M4N7"/>
<dbReference type="EMBL" id="GG662212">
    <property type="protein sequence ID" value="EAS07744.4"/>
    <property type="molecule type" value="Genomic_DNA"/>
</dbReference>
<dbReference type="RefSeq" id="XP_001027986.4">
    <property type="nucleotide sequence ID" value="XM_001027986.4"/>
</dbReference>